<feature type="region of interest" description="Disordered" evidence="1">
    <location>
        <begin position="124"/>
        <end position="144"/>
    </location>
</feature>
<dbReference type="SMART" id="SM01340">
    <property type="entry name" value="DNA_mis_repair"/>
    <property type="match status" value="1"/>
</dbReference>
<evidence type="ECO:0000313" key="3">
    <source>
        <dbReference type="EMBL" id="MDR9778338.1"/>
    </source>
</evidence>
<gene>
    <name evidence="3" type="ORF">RJJ65_38010</name>
</gene>
<dbReference type="InterPro" id="IPR014721">
    <property type="entry name" value="Ribsml_uS5_D2-typ_fold_subgr"/>
</dbReference>
<dbReference type="GO" id="GO:0032300">
    <property type="term" value="C:mismatch repair complex"/>
    <property type="evidence" value="ECO:0007669"/>
    <property type="project" value="InterPro"/>
</dbReference>
<feature type="non-terminal residue" evidence="3">
    <location>
        <position position="1"/>
    </location>
</feature>
<feature type="region of interest" description="Disordered" evidence="1">
    <location>
        <begin position="87"/>
        <end position="108"/>
    </location>
</feature>
<dbReference type="InterPro" id="IPR020568">
    <property type="entry name" value="Ribosomal_Su5_D2-typ_SF"/>
</dbReference>
<dbReference type="GO" id="GO:0140664">
    <property type="term" value="F:ATP-dependent DNA damage sensor activity"/>
    <property type="evidence" value="ECO:0007669"/>
    <property type="project" value="InterPro"/>
</dbReference>
<feature type="non-terminal residue" evidence="3">
    <location>
        <position position="144"/>
    </location>
</feature>
<dbReference type="GO" id="GO:0006298">
    <property type="term" value="P:mismatch repair"/>
    <property type="evidence" value="ECO:0007669"/>
    <property type="project" value="InterPro"/>
</dbReference>
<dbReference type="GO" id="GO:0030983">
    <property type="term" value="F:mismatched DNA binding"/>
    <property type="evidence" value="ECO:0007669"/>
    <property type="project" value="InterPro"/>
</dbReference>
<comment type="caution">
    <text evidence="3">The sequence shown here is derived from an EMBL/GenBank/DDBJ whole genome shotgun (WGS) entry which is preliminary data.</text>
</comment>
<feature type="domain" description="DNA mismatch repair protein S5" evidence="2">
    <location>
        <begin position="1"/>
        <end position="77"/>
    </location>
</feature>
<dbReference type="InterPro" id="IPR038973">
    <property type="entry name" value="MutL/Mlh/Pms-like"/>
</dbReference>
<dbReference type="PANTHER" id="PTHR10073">
    <property type="entry name" value="DNA MISMATCH REPAIR PROTEIN MLH, PMS, MUTL"/>
    <property type="match status" value="1"/>
</dbReference>
<dbReference type="GO" id="GO:0016887">
    <property type="term" value="F:ATP hydrolysis activity"/>
    <property type="evidence" value="ECO:0007669"/>
    <property type="project" value="InterPro"/>
</dbReference>
<sequence>YLFVNGRMVKDKTISHALRMAYEGILHGHQHPAYLLFLQMDPERVDVNVHPTKHEVRFLAQREVHEFVRHYARQVLAQFKTAPAELSSALHPAQQQKNALDNHQRQTQADLQSKLKQTAFSLHPLSNEPSETPSIATTEFRARL</sequence>
<dbReference type="GO" id="GO:0005524">
    <property type="term" value="F:ATP binding"/>
    <property type="evidence" value="ECO:0007669"/>
    <property type="project" value="InterPro"/>
</dbReference>
<dbReference type="PANTHER" id="PTHR10073:SF12">
    <property type="entry name" value="DNA MISMATCH REPAIR PROTEIN MLH1"/>
    <property type="match status" value="1"/>
</dbReference>
<dbReference type="SUPFAM" id="SSF54211">
    <property type="entry name" value="Ribosomal protein S5 domain 2-like"/>
    <property type="match status" value="1"/>
</dbReference>
<dbReference type="Pfam" id="PF01119">
    <property type="entry name" value="DNA_mis_repair"/>
    <property type="match status" value="1"/>
</dbReference>
<dbReference type="EMBL" id="JAVLSF010000711">
    <property type="protein sequence ID" value="MDR9778338.1"/>
    <property type="molecule type" value="Genomic_DNA"/>
</dbReference>
<proteinExistence type="predicted"/>
<protein>
    <recommendedName>
        <fullName evidence="2">DNA mismatch repair protein S5 domain-containing protein</fullName>
    </recommendedName>
</protein>
<dbReference type="InterPro" id="IPR013507">
    <property type="entry name" value="DNA_mismatch_S5_2-like"/>
</dbReference>
<evidence type="ECO:0000256" key="1">
    <source>
        <dbReference type="SAM" id="MobiDB-lite"/>
    </source>
</evidence>
<accession>A0AAJ2LQS0</accession>
<dbReference type="Gene3D" id="3.30.230.10">
    <property type="match status" value="1"/>
</dbReference>
<feature type="compositionally biased region" description="Polar residues" evidence="1">
    <location>
        <begin position="93"/>
        <end position="108"/>
    </location>
</feature>
<evidence type="ECO:0000313" key="4">
    <source>
        <dbReference type="Proteomes" id="UP001268610"/>
    </source>
</evidence>
<evidence type="ECO:0000259" key="2">
    <source>
        <dbReference type="SMART" id="SM01340"/>
    </source>
</evidence>
<name>A0AAJ2LQS0_9HYPH</name>
<organism evidence="3 4">
    <name type="scientific">Rhizobium hidalgonense</name>
    <dbReference type="NCBI Taxonomy" id="1538159"/>
    <lineage>
        <taxon>Bacteria</taxon>
        <taxon>Pseudomonadati</taxon>
        <taxon>Pseudomonadota</taxon>
        <taxon>Alphaproteobacteria</taxon>
        <taxon>Hyphomicrobiales</taxon>
        <taxon>Rhizobiaceae</taxon>
        <taxon>Rhizobium/Agrobacterium group</taxon>
        <taxon>Rhizobium</taxon>
    </lineage>
</organism>
<dbReference type="AlphaFoldDB" id="A0AAJ2LQS0"/>
<reference evidence="3" key="1">
    <citation type="submission" date="2023-04" db="EMBL/GenBank/DDBJ databases">
        <title>Genomic characterization of faba bean (Vicia faba) microsymbionts in Mexican soils.</title>
        <authorList>
            <person name="Rivera Orduna F.N."/>
            <person name="Guevara-Luna J."/>
            <person name="Yan J."/>
            <person name="Arroyo-Herrera I."/>
            <person name="Li Y."/>
            <person name="Vasquez-Murrieta M.S."/>
            <person name="Wang E.T."/>
        </authorList>
    </citation>
    <scope>NUCLEOTIDE SEQUENCE</scope>
    <source>
        <strain evidence="3">CH26</strain>
    </source>
</reference>
<dbReference type="Proteomes" id="UP001268610">
    <property type="component" value="Unassembled WGS sequence"/>
</dbReference>
<feature type="compositionally biased region" description="Polar residues" evidence="1">
    <location>
        <begin position="127"/>
        <end position="137"/>
    </location>
</feature>